<reference evidence="4" key="2">
    <citation type="submission" date="2023-05" db="EMBL/GenBank/DDBJ databases">
        <authorList>
            <consortium name="Lawrence Berkeley National Laboratory"/>
            <person name="Steindorff A."/>
            <person name="Hensen N."/>
            <person name="Bonometti L."/>
            <person name="Westerberg I."/>
            <person name="Brannstrom I.O."/>
            <person name="Guillou S."/>
            <person name="Cros-Aarteil S."/>
            <person name="Calhoun S."/>
            <person name="Haridas S."/>
            <person name="Kuo A."/>
            <person name="Mondo S."/>
            <person name="Pangilinan J."/>
            <person name="Riley R."/>
            <person name="Labutti K."/>
            <person name="Andreopoulos B."/>
            <person name="Lipzen A."/>
            <person name="Chen C."/>
            <person name="Yanf M."/>
            <person name="Daum C."/>
            <person name="Ng V."/>
            <person name="Clum A."/>
            <person name="Ohm R."/>
            <person name="Martin F."/>
            <person name="Silar P."/>
            <person name="Natvig D."/>
            <person name="Lalanne C."/>
            <person name="Gautier V."/>
            <person name="Ament-Velasquez S.L."/>
            <person name="Kruys A."/>
            <person name="Hutchinson M.I."/>
            <person name="Powell A.J."/>
            <person name="Barry K."/>
            <person name="Miller A.N."/>
            <person name="Grigoriev I.V."/>
            <person name="Debuchy R."/>
            <person name="Gladieux P."/>
            <person name="Thoren M.H."/>
            <person name="Johannesson H."/>
        </authorList>
    </citation>
    <scope>NUCLEOTIDE SEQUENCE</scope>
    <source>
        <strain evidence="4">CBS 757.83</strain>
    </source>
</reference>
<dbReference type="InterPro" id="IPR000994">
    <property type="entry name" value="Pept_M24"/>
</dbReference>
<evidence type="ECO:0000256" key="1">
    <source>
        <dbReference type="ARBA" id="ARBA00007319"/>
    </source>
</evidence>
<proteinExistence type="inferred from homology"/>
<dbReference type="InterPro" id="IPR036390">
    <property type="entry name" value="WH_DNA-bd_sf"/>
</dbReference>
<dbReference type="PANTHER" id="PTHR10804">
    <property type="entry name" value="PROTEASE FAMILY M24 METHIONYL AMINOPEPTIDASE, AMINOPEPTIDASE P"/>
    <property type="match status" value="1"/>
</dbReference>
<dbReference type="FunFam" id="1.10.10.10:FF:000029">
    <property type="entry name" value="Proliferation-associated 2G4, a"/>
    <property type="match status" value="1"/>
</dbReference>
<keyword evidence="5" id="KW-1185">Reference proteome</keyword>
<dbReference type="EMBL" id="MU863624">
    <property type="protein sequence ID" value="KAK4106055.1"/>
    <property type="molecule type" value="Genomic_DNA"/>
</dbReference>
<sequence>MATESQEIDYTLNNPDTLTKYKTAAQISEKVLAEVSKRCVAGSKIVDICEQGDKLIEEELAKVYRGKKITKGFSHPTTVSPAAFITPYTPLKSDEKEAVVELQAGEPVKIQLGAQIDGFGSIVCDTVLAKQADEAQDAVQGRSADLLLATYYANELLLRLMVPPGLLAQGTDEEKAKAAAAKPRTQSQITSLLEKVAEAYECKLVESTTSWLFDRNEIEGKKKIVIAPGEGTKGEGVPEVGEVWGVEMGVSLGSGKVKQFEQRTTLHRRTTNTYALKRPTSRKILSEVQKKFGTFPFSLRQLEDERDAKSGVIECVRGNVFRQYEVTGDKDGAPIARLLTTIAITKNGITKLGAPPALDLSKVKSDKKVTDEEVLKILEQPLARNTGKNKNKKKKKKSAKKATKEDEEDEEESDEE</sequence>
<feature type="region of interest" description="Disordered" evidence="2">
    <location>
        <begin position="378"/>
        <end position="416"/>
    </location>
</feature>
<dbReference type="AlphaFoldDB" id="A0AAN6QD40"/>
<dbReference type="FunFam" id="3.90.230.10:FF:000016">
    <property type="entry name" value="Putative curved dna-binding protein"/>
    <property type="match status" value="1"/>
</dbReference>
<dbReference type="InterPro" id="IPR036388">
    <property type="entry name" value="WH-like_DNA-bd_sf"/>
</dbReference>
<dbReference type="InterPro" id="IPR047113">
    <property type="entry name" value="PA2G4/ARX1"/>
</dbReference>
<evidence type="ECO:0000259" key="3">
    <source>
        <dbReference type="Pfam" id="PF00557"/>
    </source>
</evidence>
<gene>
    <name evidence="4" type="ORF">N658DRAFT_511991</name>
</gene>
<dbReference type="PANTHER" id="PTHR10804:SF11">
    <property type="entry name" value="PROLIFERATION-ASSOCIATED PROTEIN 2G4"/>
    <property type="match status" value="1"/>
</dbReference>
<reference evidence="4" key="1">
    <citation type="journal article" date="2023" name="Mol. Phylogenet. Evol.">
        <title>Genome-scale phylogeny and comparative genomics of the fungal order Sordariales.</title>
        <authorList>
            <person name="Hensen N."/>
            <person name="Bonometti L."/>
            <person name="Westerberg I."/>
            <person name="Brannstrom I.O."/>
            <person name="Guillou S."/>
            <person name="Cros-Aarteil S."/>
            <person name="Calhoun S."/>
            <person name="Haridas S."/>
            <person name="Kuo A."/>
            <person name="Mondo S."/>
            <person name="Pangilinan J."/>
            <person name="Riley R."/>
            <person name="LaButti K."/>
            <person name="Andreopoulos B."/>
            <person name="Lipzen A."/>
            <person name="Chen C."/>
            <person name="Yan M."/>
            <person name="Daum C."/>
            <person name="Ng V."/>
            <person name="Clum A."/>
            <person name="Steindorff A."/>
            <person name="Ohm R.A."/>
            <person name="Martin F."/>
            <person name="Silar P."/>
            <person name="Natvig D.O."/>
            <person name="Lalanne C."/>
            <person name="Gautier V."/>
            <person name="Ament-Velasquez S.L."/>
            <person name="Kruys A."/>
            <person name="Hutchinson M.I."/>
            <person name="Powell A.J."/>
            <person name="Barry K."/>
            <person name="Miller A.N."/>
            <person name="Grigoriev I.V."/>
            <person name="Debuchy R."/>
            <person name="Gladieux P."/>
            <person name="Hiltunen Thoren M."/>
            <person name="Johannesson H."/>
        </authorList>
    </citation>
    <scope>NUCLEOTIDE SEQUENCE</scope>
    <source>
        <strain evidence="4">CBS 757.83</strain>
    </source>
</reference>
<dbReference type="Gene3D" id="3.90.230.10">
    <property type="entry name" value="Creatinase/methionine aminopeptidase superfamily"/>
    <property type="match status" value="1"/>
</dbReference>
<dbReference type="SUPFAM" id="SSF46785">
    <property type="entry name" value="Winged helix' DNA-binding domain"/>
    <property type="match status" value="1"/>
</dbReference>
<dbReference type="CDD" id="cd01089">
    <property type="entry name" value="PA2G4-like"/>
    <property type="match status" value="1"/>
</dbReference>
<feature type="compositionally biased region" description="Basic residues" evidence="2">
    <location>
        <begin position="387"/>
        <end position="401"/>
    </location>
</feature>
<dbReference type="SUPFAM" id="SSF55920">
    <property type="entry name" value="Creatinase/aminopeptidase"/>
    <property type="match status" value="1"/>
</dbReference>
<comment type="similarity">
    <text evidence="1">Belongs to the peptidase M24 family.</text>
</comment>
<dbReference type="InterPro" id="IPR036005">
    <property type="entry name" value="Creatinase/aminopeptidase-like"/>
</dbReference>
<evidence type="ECO:0000313" key="5">
    <source>
        <dbReference type="Proteomes" id="UP001305647"/>
    </source>
</evidence>
<feature type="compositionally biased region" description="Acidic residues" evidence="2">
    <location>
        <begin position="405"/>
        <end position="416"/>
    </location>
</feature>
<comment type="caution">
    <text evidence="4">The sequence shown here is derived from an EMBL/GenBank/DDBJ whole genome shotgun (WGS) entry which is preliminary data.</text>
</comment>
<organism evidence="4 5">
    <name type="scientific">Parathielavia hyrcaniae</name>
    <dbReference type="NCBI Taxonomy" id="113614"/>
    <lineage>
        <taxon>Eukaryota</taxon>
        <taxon>Fungi</taxon>
        <taxon>Dikarya</taxon>
        <taxon>Ascomycota</taxon>
        <taxon>Pezizomycotina</taxon>
        <taxon>Sordariomycetes</taxon>
        <taxon>Sordariomycetidae</taxon>
        <taxon>Sordariales</taxon>
        <taxon>Chaetomiaceae</taxon>
        <taxon>Parathielavia</taxon>
    </lineage>
</organism>
<feature type="domain" description="Peptidase M24" evidence="3">
    <location>
        <begin position="20"/>
        <end position="138"/>
    </location>
</feature>
<dbReference type="Pfam" id="PF00557">
    <property type="entry name" value="Peptidase_M24"/>
    <property type="match status" value="1"/>
</dbReference>
<evidence type="ECO:0000313" key="4">
    <source>
        <dbReference type="EMBL" id="KAK4106055.1"/>
    </source>
</evidence>
<dbReference type="Gene3D" id="1.10.10.10">
    <property type="entry name" value="Winged helix-like DNA-binding domain superfamily/Winged helix DNA-binding domain"/>
    <property type="match status" value="1"/>
</dbReference>
<protein>
    <submittedName>
        <fullName evidence="4">Creatinase/aminopeptidase</fullName>
    </submittedName>
</protein>
<name>A0AAN6QD40_9PEZI</name>
<evidence type="ECO:0000256" key="2">
    <source>
        <dbReference type="SAM" id="MobiDB-lite"/>
    </source>
</evidence>
<accession>A0AAN6QD40</accession>
<dbReference type="Proteomes" id="UP001305647">
    <property type="component" value="Unassembled WGS sequence"/>
</dbReference>